<dbReference type="SUPFAM" id="SSF51430">
    <property type="entry name" value="NAD(P)-linked oxidoreductase"/>
    <property type="match status" value="2"/>
</dbReference>
<accession>A0AAV6IUB4</accession>
<dbReference type="Pfam" id="PF00248">
    <property type="entry name" value="Aldo_ket_red"/>
    <property type="match status" value="2"/>
</dbReference>
<dbReference type="PROSITE" id="PS00798">
    <property type="entry name" value="ALDOKETO_REDUCTASE_1"/>
    <property type="match status" value="2"/>
</dbReference>
<dbReference type="InterPro" id="IPR020471">
    <property type="entry name" value="AKR"/>
</dbReference>
<comment type="caution">
    <text evidence="2">The sequence shown here is derived from an EMBL/GenBank/DDBJ whole genome shotgun (WGS) entry which is preliminary data.</text>
</comment>
<reference evidence="2" key="1">
    <citation type="submission" date="2020-08" db="EMBL/GenBank/DDBJ databases">
        <title>Plant Genome Project.</title>
        <authorList>
            <person name="Zhang R.-G."/>
        </authorList>
    </citation>
    <scope>NUCLEOTIDE SEQUENCE</scope>
    <source>
        <strain evidence="2">WSP0</strain>
        <tissue evidence="2">Leaf</tissue>
    </source>
</reference>
<dbReference type="PANTHER" id="PTHR11732">
    <property type="entry name" value="ALDO/KETO REDUCTASE"/>
    <property type="match status" value="1"/>
</dbReference>
<evidence type="ECO:0000259" key="1">
    <source>
        <dbReference type="Pfam" id="PF00248"/>
    </source>
</evidence>
<dbReference type="GO" id="GO:0016491">
    <property type="term" value="F:oxidoreductase activity"/>
    <property type="evidence" value="ECO:0007669"/>
    <property type="project" value="InterPro"/>
</dbReference>
<dbReference type="EMBL" id="JACTNZ010000009">
    <property type="protein sequence ID" value="KAG5530714.1"/>
    <property type="molecule type" value="Genomic_DNA"/>
</dbReference>
<evidence type="ECO:0000313" key="2">
    <source>
        <dbReference type="EMBL" id="KAG5530714.1"/>
    </source>
</evidence>
<feature type="domain" description="NADP-dependent oxidoreductase" evidence="1">
    <location>
        <begin position="21"/>
        <end position="170"/>
    </location>
</feature>
<feature type="domain" description="NADP-dependent oxidoreductase" evidence="1">
    <location>
        <begin position="174"/>
        <end position="313"/>
    </location>
</feature>
<keyword evidence="3" id="KW-1185">Reference proteome</keyword>
<dbReference type="AlphaFoldDB" id="A0AAV6IUB4"/>
<protein>
    <recommendedName>
        <fullName evidence="1">NADP-dependent oxidoreductase domain-containing protein</fullName>
    </recommendedName>
</protein>
<evidence type="ECO:0000313" key="3">
    <source>
        <dbReference type="Proteomes" id="UP000823749"/>
    </source>
</evidence>
<dbReference type="Proteomes" id="UP000823749">
    <property type="component" value="Chromosome 9"/>
</dbReference>
<gene>
    <name evidence="2" type="ORF">RHGRI_025624</name>
</gene>
<proteinExistence type="predicted"/>
<dbReference type="InterPro" id="IPR023210">
    <property type="entry name" value="NADP_OxRdtase_dom"/>
</dbReference>
<sequence>MAFQSTVPEVTLSSGQKMPVLGLGTATFPIVASEIVVQAVVQAIELGYRHFDTASLYQTESTLGDAIQEAIRVGLIKSREEVFLTSKLWCSDAHPHLVAPALQTALRNLKTEYLDLFLIHWPLSMKHGIIEYPPKPEDFLPLDIKSVWAEMEECQRQGLTKSIGVSNFSSTSPPVAPEIAVQAVVQAIELGYRHFDTASLYQTESTLGDAVQEAIRVGLIKSREEVFLTSKLWCSDAHPHLVVPALQTTLRNLKTEYLDLYLIHWPLSMKHGIIEFPPKPEDFLPLDIKSVWAEMEECQRQGLTKSIGVSNFSSFSPLGAAGTPWGHNRVMESEICLRWGYEQGIGVVMKSFNKERLQQNLAIFDWALSDEDCKKIGKIPQRRGTTAKEFIDGNGNGPFKSIDELWDGEI</sequence>
<dbReference type="PROSITE" id="PS00062">
    <property type="entry name" value="ALDOKETO_REDUCTASE_2"/>
    <property type="match status" value="2"/>
</dbReference>
<dbReference type="PRINTS" id="PR00069">
    <property type="entry name" value="ALDKETRDTASE"/>
</dbReference>
<organism evidence="2 3">
    <name type="scientific">Rhododendron griersonianum</name>
    <dbReference type="NCBI Taxonomy" id="479676"/>
    <lineage>
        <taxon>Eukaryota</taxon>
        <taxon>Viridiplantae</taxon>
        <taxon>Streptophyta</taxon>
        <taxon>Embryophyta</taxon>
        <taxon>Tracheophyta</taxon>
        <taxon>Spermatophyta</taxon>
        <taxon>Magnoliopsida</taxon>
        <taxon>eudicotyledons</taxon>
        <taxon>Gunneridae</taxon>
        <taxon>Pentapetalae</taxon>
        <taxon>asterids</taxon>
        <taxon>Ericales</taxon>
        <taxon>Ericaceae</taxon>
        <taxon>Ericoideae</taxon>
        <taxon>Rhodoreae</taxon>
        <taxon>Rhododendron</taxon>
    </lineage>
</organism>
<name>A0AAV6IUB4_9ERIC</name>
<dbReference type="Gene3D" id="3.20.20.100">
    <property type="entry name" value="NADP-dependent oxidoreductase domain"/>
    <property type="match status" value="3"/>
</dbReference>
<dbReference type="InterPro" id="IPR036812">
    <property type="entry name" value="NAD(P)_OxRdtase_dom_sf"/>
</dbReference>
<dbReference type="InterPro" id="IPR018170">
    <property type="entry name" value="Aldo/ket_reductase_CS"/>
</dbReference>